<dbReference type="Pfam" id="PF00078">
    <property type="entry name" value="RVT_1"/>
    <property type="match status" value="1"/>
</dbReference>
<comment type="caution">
    <text evidence="2">The sequence shown here is derived from an EMBL/GenBank/DDBJ whole genome shotgun (WGS) entry which is preliminary data.</text>
</comment>
<dbReference type="AlphaFoldDB" id="A0AAD4UXK6"/>
<dbReference type="InterPro" id="IPR053134">
    <property type="entry name" value="RNA-dir_DNA_polymerase"/>
</dbReference>
<reference evidence="2 3" key="1">
    <citation type="journal article" date="2022" name="G3 (Bethesda)">
        <title>Whole-genome sequence and methylome profiling of the almond [Prunus dulcis (Mill.) D.A. Webb] cultivar 'Nonpareil'.</title>
        <authorList>
            <person name="D'Amico-Willman K.M."/>
            <person name="Ouma W.Z."/>
            <person name="Meulia T."/>
            <person name="Sideli G.M."/>
            <person name="Gradziel T.M."/>
            <person name="Fresnedo-Ramirez J."/>
        </authorList>
    </citation>
    <scope>NUCLEOTIDE SEQUENCE [LARGE SCALE GENOMIC DNA]</scope>
    <source>
        <strain evidence="2">Clone GOH B32 T37-40</strain>
    </source>
</reference>
<dbReference type="InterPro" id="IPR043502">
    <property type="entry name" value="DNA/RNA_pol_sf"/>
</dbReference>
<accession>A0AAD4UXK6</accession>
<dbReference type="Proteomes" id="UP001054821">
    <property type="component" value="Chromosome 8"/>
</dbReference>
<dbReference type="EMBL" id="JAJFAZ020000008">
    <property type="protein sequence ID" value="KAI5313592.1"/>
    <property type="molecule type" value="Genomic_DNA"/>
</dbReference>
<evidence type="ECO:0000259" key="1">
    <source>
        <dbReference type="Pfam" id="PF00078"/>
    </source>
</evidence>
<evidence type="ECO:0000313" key="3">
    <source>
        <dbReference type="Proteomes" id="UP001054821"/>
    </source>
</evidence>
<dbReference type="CDD" id="cd01647">
    <property type="entry name" value="RT_LTR"/>
    <property type="match status" value="1"/>
</dbReference>
<proteinExistence type="predicted"/>
<gene>
    <name evidence="2" type="ORF">L3X38_042768</name>
</gene>
<keyword evidence="3" id="KW-1185">Reference proteome</keyword>
<evidence type="ECO:0000313" key="2">
    <source>
        <dbReference type="EMBL" id="KAI5313592.1"/>
    </source>
</evidence>
<dbReference type="PANTHER" id="PTHR24559:SF444">
    <property type="entry name" value="REVERSE TRANSCRIPTASE DOMAIN-CONTAINING PROTEIN"/>
    <property type="match status" value="1"/>
</dbReference>
<protein>
    <recommendedName>
        <fullName evidence="1">Reverse transcriptase domain-containing protein</fullName>
    </recommendedName>
</protein>
<sequence>MAHKRHNFAPERVSIIEVEIDKLRVVGFIEEVSYLERLAKVVLVAKKIQDKWRLCMHYTNLNNACLKYNFSLLRIDQLLESTSDNQLLSFMGAYSGYNQIMMHEDDKANTSFLIEIGIYCYKVMTFRLKNVEATYQRFVNKIFKN</sequence>
<organism evidence="2 3">
    <name type="scientific">Prunus dulcis</name>
    <name type="common">Almond</name>
    <name type="synonym">Amygdalus dulcis</name>
    <dbReference type="NCBI Taxonomy" id="3755"/>
    <lineage>
        <taxon>Eukaryota</taxon>
        <taxon>Viridiplantae</taxon>
        <taxon>Streptophyta</taxon>
        <taxon>Embryophyta</taxon>
        <taxon>Tracheophyta</taxon>
        <taxon>Spermatophyta</taxon>
        <taxon>Magnoliopsida</taxon>
        <taxon>eudicotyledons</taxon>
        <taxon>Gunneridae</taxon>
        <taxon>Pentapetalae</taxon>
        <taxon>rosids</taxon>
        <taxon>fabids</taxon>
        <taxon>Rosales</taxon>
        <taxon>Rosaceae</taxon>
        <taxon>Amygdaloideae</taxon>
        <taxon>Amygdaleae</taxon>
        <taxon>Prunus</taxon>
    </lineage>
</organism>
<feature type="domain" description="Reverse transcriptase" evidence="1">
    <location>
        <begin position="46"/>
        <end position="144"/>
    </location>
</feature>
<dbReference type="Gene3D" id="3.30.70.270">
    <property type="match status" value="1"/>
</dbReference>
<dbReference type="InterPro" id="IPR000477">
    <property type="entry name" value="RT_dom"/>
</dbReference>
<dbReference type="PANTHER" id="PTHR24559">
    <property type="entry name" value="TRANSPOSON TY3-I GAG-POL POLYPROTEIN"/>
    <property type="match status" value="1"/>
</dbReference>
<dbReference type="InterPro" id="IPR043128">
    <property type="entry name" value="Rev_trsase/Diguanyl_cyclase"/>
</dbReference>
<name>A0AAD4UXK6_PRUDU</name>
<dbReference type="SUPFAM" id="SSF56672">
    <property type="entry name" value="DNA/RNA polymerases"/>
    <property type="match status" value="1"/>
</dbReference>
<dbReference type="Gene3D" id="3.10.10.10">
    <property type="entry name" value="HIV Type 1 Reverse Transcriptase, subunit A, domain 1"/>
    <property type="match status" value="1"/>
</dbReference>